<dbReference type="Proteomes" id="UP000663879">
    <property type="component" value="Unassembled WGS sequence"/>
</dbReference>
<evidence type="ECO:0000313" key="16">
    <source>
        <dbReference type="Proteomes" id="UP000663879"/>
    </source>
</evidence>
<evidence type="ECO:0000256" key="11">
    <source>
        <dbReference type="PROSITE-ProRule" id="PRU10141"/>
    </source>
</evidence>
<evidence type="ECO:0000256" key="1">
    <source>
        <dbReference type="ARBA" id="ARBA00004496"/>
    </source>
</evidence>
<dbReference type="GO" id="GO:0005737">
    <property type="term" value="C:cytoplasm"/>
    <property type="evidence" value="ECO:0007669"/>
    <property type="project" value="UniProtKB-SubCell"/>
</dbReference>
<dbReference type="PANTHER" id="PTHR24346:SF82">
    <property type="entry name" value="KP78A-RELATED"/>
    <property type="match status" value="1"/>
</dbReference>
<feature type="region of interest" description="Disordered" evidence="12">
    <location>
        <begin position="612"/>
        <end position="666"/>
    </location>
</feature>
<evidence type="ECO:0000256" key="12">
    <source>
        <dbReference type="SAM" id="MobiDB-lite"/>
    </source>
</evidence>
<evidence type="ECO:0000256" key="5">
    <source>
        <dbReference type="ARBA" id="ARBA00022679"/>
    </source>
</evidence>
<keyword evidence="13" id="KW-0812">Transmembrane</keyword>
<evidence type="ECO:0000256" key="4">
    <source>
        <dbReference type="ARBA" id="ARBA00022527"/>
    </source>
</evidence>
<dbReference type="EC" id="2.7.11.1" evidence="2"/>
<sequence>MDSNSKQIKIGNYLIGNTIGKGNSAVVKVATHSLTKHKVAIKIFDKSVLDTDKQLRLKREIESMKHLKKHQNIIKLYEIMETNKLICLVTEYASNGELYDYIIHKKRLSEREAKNIFGQIISAVNFCHLNRIVHRDLKVENLLLDSNWRIKLADFGFSSPFNPNELLDIYCGSPPYCAPELFLAKRYDGTKVDIWSLGVILYVLVCGYLPFEASQFSVLRSQVINGSFKLPFFLSEDCKNLINAMLMVDPNKRINLDDIIKHKWLNSDKNSINYDHLESSILSRDFGHLIDKIENISILENSPNEEILNELAKRYDLDKNKIIESISNNEFDSYSGIYYLTEASLYQNKAQEQVYNIQQQQQQFTISQNNYLNLIPNSFNQDGYKITKSKFEMLETFNENAQSDEADENLKPIEELGRDYLTRYNAIRRHTIATNSEGINEDNSAQNLNQILDFGQSLNSNFNLPNINSEHFNLAQEYQTIQLEHNPRKHSYFNNYEQNSKCIKSNHESNAKNEKNDINYLQPPISNTGRRASDGGSNISLFNHLYHLKTQLCYNPIIASNNSLASENGTLSTINLENVDGLDFNVENYKRQSRGSITSGTPVANLLLNRSSDEEENQSNDVNNNHLPSNSFKKRPSFSKGSRHEPYMDAQTQNDMKQQPIYTRQRDREYSFSGCSSIYSNNSQDQNYLQNKVSSTRSKIHRASDTNHQELLNANRSHLERIYNQSINKTKVKMSLNKELKILQQENLEHPCLPLIQNEQFNFQLNPVYHEALNDFHQNETSNYTERTEPSYNDINDLQQQTNMLNKNLQIIQEEQTNEVHMLTESIEQQQHSLIAQCFRKSYEHLMNQSPQKHNLITQ</sequence>
<feature type="binding site" evidence="11">
    <location>
        <position position="42"/>
    </location>
    <ligand>
        <name>ATP</name>
        <dbReference type="ChEBI" id="CHEBI:30616"/>
    </ligand>
</feature>
<keyword evidence="6 11" id="KW-0547">Nucleotide-binding</keyword>
<dbReference type="SMART" id="SM00220">
    <property type="entry name" value="S_TKc"/>
    <property type="match status" value="1"/>
</dbReference>
<dbReference type="InterPro" id="IPR008271">
    <property type="entry name" value="Ser/Thr_kinase_AS"/>
</dbReference>
<dbReference type="GO" id="GO:0004674">
    <property type="term" value="F:protein serine/threonine kinase activity"/>
    <property type="evidence" value="ECO:0007669"/>
    <property type="project" value="UniProtKB-KW"/>
</dbReference>
<evidence type="ECO:0000256" key="3">
    <source>
        <dbReference type="ARBA" id="ARBA00022490"/>
    </source>
</evidence>
<keyword evidence="5" id="KW-0808">Transferase</keyword>
<evidence type="ECO:0000256" key="2">
    <source>
        <dbReference type="ARBA" id="ARBA00012513"/>
    </source>
</evidence>
<dbReference type="GO" id="GO:0005524">
    <property type="term" value="F:ATP binding"/>
    <property type="evidence" value="ECO:0007669"/>
    <property type="project" value="UniProtKB-UniRule"/>
</dbReference>
<evidence type="ECO:0000256" key="9">
    <source>
        <dbReference type="ARBA" id="ARBA00047899"/>
    </source>
</evidence>
<evidence type="ECO:0000256" key="7">
    <source>
        <dbReference type="ARBA" id="ARBA00022777"/>
    </source>
</evidence>
<evidence type="ECO:0000256" key="8">
    <source>
        <dbReference type="ARBA" id="ARBA00022840"/>
    </source>
</evidence>
<evidence type="ECO:0000259" key="14">
    <source>
        <dbReference type="PROSITE" id="PS50011"/>
    </source>
</evidence>
<comment type="subcellular location">
    <subcellularLocation>
        <location evidence="1">Cytoplasm</location>
    </subcellularLocation>
</comment>
<dbReference type="FunFam" id="3.30.200.20:FF:000003">
    <property type="entry name" value="Non-specific serine/threonine protein kinase"/>
    <property type="match status" value="1"/>
</dbReference>
<name>A0A813U2I8_9BILA</name>
<dbReference type="EMBL" id="CAJNOC010000943">
    <property type="protein sequence ID" value="CAF0819842.1"/>
    <property type="molecule type" value="Genomic_DNA"/>
</dbReference>
<reference evidence="15" key="1">
    <citation type="submission" date="2021-02" db="EMBL/GenBank/DDBJ databases">
        <authorList>
            <person name="Nowell W R."/>
        </authorList>
    </citation>
    <scope>NUCLEOTIDE SEQUENCE</scope>
    <source>
        <strain evidence="15">Ploen Becks lab</strain>
    </source>
</reference>
<proteinExistence type="predicted"/>
<feature type="compositionally biased region" description="Polar residues" evidence="12">
    <location>
        <begin position="650"/>
        <end position="662"/>
    </location>
</feature>
<dbReference type="PROSITE" id="PS50011">
    <property type="entry name" value="PROTEIN_KINASE_DOM"/>
    <property type="match status" value="1"/>
</dbReference>
<accession>A0A813U2I8</accession>
<dbReference type="InterPro" id="IPR017441">
    <property type="entry name" value="Protein_kinase_ATP_BS"/>
</dbReference>
<dbReference type="Gene3D" id="1.10.510.10">
    <property type="entry name" value="Transferase(Phosphotransferase) domain 1"/>
    <property type="match status" value="1"/>
</dbReference>
<feature type="transmembrane region" description="Helical" evidence="13">
    <location>
        <begin position="192"/>
        <end position="211"/>
    </location>
</feature>
<dbReference type="PROSITE" id="PS00108">
    <property type="entry name" value="PROTEIN_KINASE_ST"/>
    <property type="match status" value="1"/>
</dbReference>
<keyword evidence="3" id="KW-0963">Cytoplasm</keyword>
<keyword evidence="8 11" id="KW-0067">ATP-binding</keyword>
<dbReference type="Pfam" id="PF00069">
    <property type="entry name" value="Pkinase"/>
    <property type="match status" value="1"/>
</dbReference>
<dbReference type="InterPro" id="IPR011009">
    <property type="entry name" value="Kinase-like_dom_sf"/>
</dbReference>
<evidence type="ECO:0000256" key="6">
    <source>
        <dbReference type="ARBA" id="ARBA00022741"/>
    </source>
</evidence>
<dbReference type="PANTHER" id="PTHR24346">
    <property type="entry name" value="MAP/MICROTUBULE AFFINITY-REGULATING KINASE"/>
    <property type="match status" value="1"/>
</dbReference>
<keyword evidence="16" id="KW-1185">Reference proteome</keyword>
<dbReference type="PROSITE" id="PS00107">
    <property type="entry name" value="PROTEIN_KINASE_ATP"/>
    <property type="match status" value="1"/>
</dbReference>
<protein>
    <recommendedName>
        <fullName evidence="2">non-specific serine/threonine protein kinase</fullName>
        <ecNumber evidence="2">2.7.11.1</ecNumber>
    </recommendedName>
</protein>
<evidence type="ECO:0000313" key="15">
    <source>
        <dbReference type="EMBL" id="CAF0819842.1"/>
    </source>
</evidence>
<dbReference type="InterPro" id="IPR000719">
    <property type="entry name" value="Prot_kinase_dom"/>
</dbReference>
<comment type="caution">
    <text evidence="15">The sequence shown here is derived from an EMBL/GenBank/DDBJ whole genome shotgun (WGS) entry which is preliminary data.</text>
</comment>
<feature type="compositionally biased region" description="Polar residues" evidence="12">
    <location>
        <begin position="619"/>
        <end position="631"/>
    </location>
</feature>
<gene>
    <name evidence="15" type="ORF">OXX778_LOCUS7406</name>
</gene>
<keyword evidence="4" id="KW-0723">Serine/threonine-protein kinase</keyword>
<dbReference type="OrthoDB" id="193931at2759"/>
<evidence type="ECO:0000256" key="13">
    <source>
        <dbReference type="SAM" id="Phobius"/>
    </source>
</evidence>
<dbReference type="GO" id="GO:0035556">
    <property type="term" value="P:intracellular signal transduction"/>
    <property type="evidence" value="ECO:0007669"/>
    <property type="project" value="TreeGrafter"/>
</dbReference>
<keyword evidence="7" id="KW-0418">Kinase</keyword>
<dbReference type="CDD" id="cd14003">
    <property type="entry name" value="STKc_AMPK-like"/>
    <property type="match status" value="1"/>
</dbReference>
<keyword evidence="13" id="KW-1133">Transmembrane helix</keyword>
<evidence type="ECO:0000256" key="10">
    <source>
        <dbReference type="ARBA" id="ARBA00048679"/>
    </source>
</evidence>
<dbReference type="AlphaFoldDB" id="A0A813U2I8"/>
<feature type="domain" description="Protein kinase" evidence="14">
    <location>
        <begin position="13"/>
        <end position="265"/>
    </location>
</feature>
<comment type="catalytic activity">
    <reaction evidence="10">
        <text>L-seryl-[protein] + ATP = O-phospho-L-seryl-[protein] + ADP + H(+)</text>
        <dbReference type="Rhea" id="RHEA:17989"/>
        <dbReference type="Rhea" id="RHEA-COMP:9863"/>
        <dbReference type="Rhea" id="RHEA-COMP:11604"/>
        <dbReference type="ChEBI" id="CHEBI:15378"/>
        <dbReference type="ChEBI" id="CHEBI:29999"/>
        <dbReference type="ChEBI" id="CHEBI:30616"/>
        <dbReference type="ChEBI" id="CHEBI:83421"/>
        <dbReference type="ChEBI" id="CHEBI:456216"/>
        <dbReference type="EC" id="2.7.11.1"/>
    </reaction>
</comment>
<dbReference type="FunFam" id="1.10.510.10:FF:001222">
    <property type="entry name" value="Serine/threonine-protein kinase ppk25"/>
    <property type="match status" value="1"/>
</dbReference>
<keyword evidence="13" id="KW-0472">Membrane</keyword>
<dbReference type="SUPFAM" id="SSF56112">
    <property type="entry name" value="Protein kinase-like (PK-like)"/>
    <property type="match status" value="1"/>
</dbReference>
<comment type="catalytic activity">
    <reaction evidence="9">
        <text>L-threonyl-[protein] + ATP = O-phospho-L-threonyl-[protein] + ADP + H(+)</text>
        <dbReference type="Rhea" id="RHEA:46608"/>
        <dbReference type="Rhea" id="RHEA-COMP:11060"/>
        <dbReference type="Rhea" id="RHEA-COMP:11605"/>
        <dbReference type="ChEBI" id="CHEBI:15378"/>
        <dbReference type="ChEBI" id="CHEBI:30013"/>
        <dbReference type="ChEBI" id="CHEBI:30616"/>
        <dbReference type="ChEBI" id="CHEBI:61977"/>
        <dbReference type="ChEBI" id="CHEBI:456216"/>
        <dbReference type="EC" id="2.7.11.1"/>
    </reaction>
</comment>
<organism evidence="15 16">
    <name type="scientific">Brachionus calyciflorus</name>
    <dbReference type="NCBI Taxonomy" id="104777"/>
    <lineage>
        <taxon>Eukaryota</taxon>
        <taxon>Metazoa</taxon>
        <taxon>Spiralia</taxon>
        <taxon>Gnathifera</taxon>
        <taxon>Rotifera</taxon>
        <taxon>Eurotatoria</taxon>
        <taxon>Monogononta</taxon>
        <taxon>Pseudotrocha</taxon>
        <taxon>Ploima</taxon>
        <taxon>Brachionidae</taxon>
        <taxon>Brachionus</taxon>
    </lineage>
</organism>